<dbReference type="InterPro" id="IPR002657">
    <property type="entry name" value="BilAc:Na_symport/Acr3"/>
</dbReference>
<comment type="subcellular location">
    <subcellularLocation>
        <location evidence="1">Membrane</location>
        <topology evidence="1">Multi-pass membrane protein</topology>
    </subcellularLocation>
</comment>
<feature type="transmembrane region" description="Helical" evidence="6">
    <location>
        <begin position="85"/>
        <end position="103"/>
    </location>
</feature>
<proteinExistence type="predicted"/>
<evidence type="ECO:0000256" key="3">
    <source>
        <dbReference type="ARBA" id="ARBA00022989"/>
    </source>
</evidence>
<evidence type="ECO:0000256" key="1">
    <source>
        <dbReference type="ARBA" id="ARBA00004141"/>
    </source>
</evidence>
<feature type="transmembrane region" description="Helical" evidence="6">
    <location>
        <begin position="144"/>
        <end position="166"/>
    </location>
</feature>
<dbReference type="InterPro" id="IPR038770">
    <property type="entry name" value="Na+/solute_symporter_sf"/>
</dbReference>
<keyword evidence="8" id="KW-1185">Reference proteome</keyword>
<dbReference type="PANTHER" id="PTHR10361:SF28">
    <property type="entry name" value="P3 PROTEIN-RELATED"/>
    <property type="match status" value="1"/>
</dbReference>
<keyword evidence="4 6" id="KW-0472">Membrane</keyword>
<evidence type="ECO:0000256" key="5">
    <source>
        <dbReference type="SAM" id="MobiDB-lite"/>
    </source>
</evidence>
<reference evidence="7 8" key="1">
    <citation type="journal article" date="2008" name="J. Biotechnol.">
        <title>The lifestyle of Corynebacterium urealyticum derived from its complete genome sequence established by pyrosequencing.</title>
        <authorList>
            <person name="Tauch A."/>
            <person name="Trost E."/>
            <person name="Tilker A."/>
            <person name="Ludewig U."/>
            <person name="Schneiker S."/>
            <person name="Goesmann A."/>
            <person name="Arnold W."/>
            <person name="Bekel T."/>
            <person name="Brinkrolf K."/>
            <person name="Brune I."/>
            <person name="Goetker S."/>
            <person name="Kalinowski J."/>
            <person name="Kamp P.-B."/>
            <person name="Lobo F.P."/>
            <person name="Viehoever P."/>
            <person name="Weisshaar B."/>
            <person name="Soriano F."/>
            <person name="Droege M."/>
            <person name="Puehler A."/>
        </authorList>
    </citation>
    <scope>NUCLEOTIDE SEQUENCE [LARGE SCALE GENOMIC DNA]</scope>
    <source>
        <strain evidence="8">ATCC 43042 / DSM 7109</strain>
    </source>
</reference>
<feature type="compositionally biased region" description="Polar residues" evidence="5">
    <location>
        <begin position="372"/>
        <end position="382"/>
    </location>
</feature>
<dbReference type="eggNOG" id="COG0385">
    <property type="taxonomic scope" value="Bacteria"/>
</dbReference>
<evidence type="ECO:0000256" key="4">
    <source>
        <dbReference type="ARBA" id="ARBA00023136"/>
    </source>
</evidence>
<keyword evidence="2 6" id="KW-0812">Transmembrane</keyword>
<feature type="transmembrane region" description="Helical" evidence="6">
    <location>
        <begin position="172"/>
        <end position="196"/>
    </location>
</feature>
<dbReference type="InterPro" id="IPR004710">
    <property type="entry name" value="Bilac:Na_transpt"/>
</dbReference>
<dbReference type="GO" id="GO:0016020">
    <property type="term" value="C:membrane"/>
    <property type="evidence" value="ECO:0007669"/>
    <property type="project" value="UniProtKB-SubCell"/>
</dbReference>
<dbReference type="EMBL" id="AM942444">
    <property type="protein sequence ID" value="CAQ05312.1"/>
    <property type="molecule type" value="Genomic_DNA"/>
</dbReference>
<dbReference type="Gene3D" id="1.20.1530.20">
    <property type="match status" value="1"/>
</dbReference>
<feature type="region of interest" description="Disordered" evidence="5">
    <location>
        <begin position="357"/>
        <end position="382"/>
    </location>
</feature>
<feature type="transmembrane region" description="Helical" evidence="6">
    <location>
        <begin position="268"/>
        <end position="289"/>
    </location>
</feature>
<feature type="transmembrane region" description="Helical" evidence="6">
    <location>
        <begin position="115"/>
        <end position="137"/>
    </location>
</feature>
<dbReference type="PANTHER" id="PTHR10361">
    <property type="entry name" value="SODIUM-BILE ACID COTRANSPORTER"/>
    <property type="match status" value="1"/>
</dbReference>
<sequence length="382" mass="40007">MTRSVQHFHPSLAMLSKNRPISHFGNLIPYSGFMTQHNTTTNTTTVDAEERSARIAVFAFPAFILAGSALAFFSPGTFTPLAPHVSTMIAIIMLCMGLTLTLPDFKEILRRPWPIFIGVVAQFIIMPLGAVAVAKLLGLNPMLAIGLLMLGSVPGGTTSNVVAYLAKGDVALSVAMTSVSTILSPIATPIIMLLLAGEETPVDGANMAWSLVQTVLLPVVGGLVIRVIFDRFVTALLPILPWLSIIAIGGVVFPAVAKSSDTLAQVGLLTLIAVILHNAIGYGLGFLAAKVFGYPQAVARTTSIEVATQSAGLSSAMAGKYWSPEAAIPGAIAAVWHNISGAIFAFLARRIDAKRASQPTGQAAEQRAEQASPASTPTPVAD</sequence>
<organism evidence="7 8">
    <name type="scientific">Corynebacterium urealyticum (strain ATCC 43042 / DSM 7109)</name>
    <dbReference type="NCBI Taxonomy" id="504474"/>
    <lineage>
        <taxon>Bacteria</taxon>
        <taxon>Bacillati</taxon>
        <taxon>Actinomycetota</taxon>
        <taxon>Actinomycetes</taxon>
        <taxon>Mycobacteriales</taxon>
        <taxon>Corynebacteriaceae</taxon>
        <taxon>Corynebacterium</taxon>
    </lineage>
</organism>
<dbReference type="AlphaFoldDB" id="B1VGK5"/>
<feature type="transmembrane region" description="Helical" evidence="6">
    <location>
        <begin position="208"/>
        <end position="229"/>
    </location>
</feature>
<evidence type="ECO:0000313" key="7">
    <source>
        <dbReference type="EMBL" id="CAQ05312.1"/>
    </source>
</evidence>
<protein>
    <submittedName>
        <fullName evidence="7">Transporter of the bile acid:Na+ symporter family</fullName>
    </submittedName>
</protein>
<evidence type="ECO:0000256" key="2">
    <source>
        <dbReference type="ARBA" id="ARBA00022692"/>
    </source>
</evidence>
<keyword evidence="3 6" id="KW-1133">Transmembrane helix</keyword>
<evidence type="ECO:0000313" key="8">
    <source>
        <dbReference type="Proteomes" id="UP000001727"/>
    </source>
</evidence>
<dbReference type="HOGENOM" id="CLU_034788_1_1_11"/>
<name>B1VGK5_CORU7</name>
<evidence type="ECO:0000256" key="6">
    <source>
        <dbReference type="SAM" id="Phobius"/>
    </source>
</evidence>
<gene>
    <name evidence="7" type="ordered locus">cu1352</name>
</gene>
<accession>B1VGK5</accession>
<dbReference type="KEGG" id="cur:cu1352"/>
<feature type="transmembrane region" description="Helical" evidence="6">
    <location>
        <begin position="235"/>
        <end position="256"/>
    </location>
</feature>
<dbReference type="Proteomes" id="UP000001727">
    <property type="component" value="Chromosome"/>
</dbReference>
<dbReference type="Pfam" id="PF01758">
    <property type="entry name" value="SBF"/>
    <property type="match status" value="1"/>
</dbReference>
<feature type="transmembrane region" description="Helical" evidence="6">
    <location>
        <begin position="55"/>
        <end position="73"/>
    </location>
</feature>